<evidence type="ECO:0000313" key="4">
    <source>
        <dbReference type="EMBL" id="TXK15016.1"/>
    </source>
</evidence>
<evidence type="ECO:0000313" key="5">
    <source>
        <dbReference type="Proteomes" id="UP000321949"/>
    </source>
</evidence>
<name>A0A5C8I692_9MICO</name>
<keyword evidence="5" id="KW-1185">Reference proteome</keyword>
<feature type="signal peptide" evidence="2">
    <location>
        <begin position="1"/>
        <end position="27"/>
    </location>
</feature>
<evidence type="ECO:0000259" key="3">
    <source>
        <dbReference type="Pfam" id="PF00144"/>
    </source>
</evidence>
<dbReference type="InterPro" id="IPR001466">
    <property type="entry name" value="Beta-lactam-related"/>
</dbReference>
<proteinExistence type="predicted"/>
<dbReference type="SUPFAM" id="SSF56601">
    <property type="entry name" value="beta-lactamase/transpeptidase-like"/>
    <property type="match status" value="1"/>
</dbReference>
<feature type="region of interest" description="Disordered" evidence="1">
    <location>
        <begin position="237"/>
        <end position="258"/>
    </location>
</feature>
<keyword evidence="2" id="KW-0732">Signal</keyword>
<dbReference type="PANTHER" id="PTHR46825">
    <property type="entry name" value="D-ALANYL-D-ALANINE-CARBOXYPEPTIDASE/ENDOPEPTIDASE AMPH"/>
    <property type="match status" value="1"/>
</dbReference>
<reference evidence="4 5" key="1">
    <citation type="submission" date="2019-08" db="EMBL/GenBank/DDBJ databases">
        <authorList>
            <person name="Dong K."/>
        </authorList>
    </citation>
    <scope>NUCLEOTIDE SEQUENCE [LARGE SCALE GENOMIC DNA]</scope>
    <source>
        <strain evidence="4 5">K-1</strain>
    </source>
</reference>
<evidence type="ECO:0000256" key="1">
    <source>
        <dbReference type="SAM" id="MobiDB-lite"/>
    </source>
</evidence>
<dbReference type="InterPro" id="IPR012338">
    <property type="entry name" value="Beta-lactam/transpept-like"/>
</dbReference>
<organism evidence="4 5">
    <name type="scientific">Microbacterium saccharophilum</name>
    <dbReference type="NCBI Taxonomy" id="1213358"/>
    <lineage>
        <taxon>Bacteria</taxon>
        <taxon>Bacillati</taxon>
        <taxon>Actinomycetota</taxon>
        <taxon>Actinomycetes</taxon>
        <taxon>Micrococcales</taxon>
        <taxon>Microbacteriaceae</taxon>
        <taxon>Microbacterium</taxon>
    </lineage>
</organism>
<dbReference type="Gene3D" id="3.40.710.10">
    <property type="entry name" value="DD-peptidase/beta-lactamase superfamily"/>
    <property type="match status" value="1"/>
</dbReference>
<comment type="caution">
    <text evidence="4">The sequence shown here is derived from an EMBL/GenBank/DDBJ whole genome shotgun (WGS) entry which is preliminary data.</text>
</comment>
<dbReference type="OrthoDB" id="3174977at2"/>
<sequence>MLRTRRSRRLTALAAAAVLALTLTACAPEDEPAVALPQQVDAALPEATQTELRAAVEHAMAATASSGAIAAVWAPWAGTWVAGLGTTAVDGAEVTPDMTFKAGSVTRAMTCDVLYALAADGTVALGDPVTEWVSGVPDLGAVTLEQLCDGTSGLAGYGGRIFGRWIANPERVWSPRELLAYGMSAGLAFEPGSAYLDSDTGYVLLGLALERASGKRAAELFQEYVFEPVGMAASSLPAGSPADASTLPGHRSGDANGAVDCATPPLDLTGLSASAGFTADGVLTNVTDLGRYVQSLATGARSYDVDARFEEPRAPGAEAPSWFTVDGGTYQAGSLVGQYGSFPGYLTAAFADRQTGMAVVVVLNNSRGSADAVRATAWQLAAIASKAPAAAGQAAPEAGLPWTAESVLPDIDNATVCPAS</sequence>
<dbReference type="PROSITE" id="PS51257">
    <property type="entry name" value="PROKAR_LIPOPROTEIN"/>
    <property type="match status" value="1"/>
</dbReference>
<gene>
    <name evidence="4" type="ORF">FVP74_00900</name>
</gene>
<dbReference type="RefSeq" id="WP_147049838.1">
    <property type="nucleotide sequence ID" value="NZ_BKAH01000003.1"/>
</dbReference>
<dbReference type="PANTHER" id="PTHR46825:SF7">
    <property type="entry name" value="D-ALANYL-D-ALANINE CARBOXYPEPTIDASE"/>
    <property type="match status" value="1"/>
</dbReference>
<evidence type="ECO:0000256" key="2">
    <source>
        <dbReference type="SAM" id="SignalP"/>
    </source>
</evidence>
<feature type="domain" description="Beta-lactamase-related" evidence="3">
    <location>
        <begin position="52"/>
        <end position="381"/>
    </location>
</feature>
<dbReference type="AlphaFoldDB" id="A0A5C8I692"/>
<feature type="chain" id="PRO_5022708086" evidence="2">
    <location>
        <begin position="28"/>
        <end position="420"/>
    </location>
</feature>
<dbReference type="EMBL" id="VRSX01000001">
    <property type="protein sequence ID" value="TXK15016.1"/>
    <property type="molecule type" value="Genomic_DNA"/>
</dbReference>
<accession>A0A5C8I692</accession>
<dbReference type="InterPro" id="IPR050491">
    <property type="entry name" value="AmpC-like"/>
</dbReference>
<dbReference type="Pfam" id="PF00144">
    <property type="entry name" value="Beta-lactamase"/>
    <property type="match status" value="1"/>
</dbReference>
<protein>
    <submittedName>
        <fullName evidence="4">Beta-lactamase family protein</fullName>
    </submittedName>
</protein>
<dbReference type="Proteomes" id="UP000321949">
    <property type="component" value="Unassembled WGS sequence"/>
</dbReference>